<evidence type="ECO:0000313" key="2">
    <source>
        <dbReference type="EMBL" id="TDM01854.1"/>
    </source>
</evidence>
<keyword evidence="1" id="KW-0472">Membrane</keyword>
<sequence length="166" mass="19208">MNENDYRMQYPLWNVAAILGLSLITIPLFSAFNHYLSSEEYGFEIVIEGWMVLLFILGILISVVTIILWTIATRKAKRESSRINLMSVYPPELNENDEGMSYITHEGLRKVYAFYSLALPVLVCIFFLIPNNYFTKLNVMLVVLGLALVQNVIYYLSTRHLMKEEI</sequence>
<accession>A0A4V3BDX6</accession>
<gene>
    <name evidence="2" type="ORF">ERX37_06490</name>
</gene>
<keyword evidence="3" id="KW-1185">Reference proteome</keyword>
<feature type="transmembrane region" description="Helical" evidence="1">
    <location>
        <begin position="50"/>
        <end position="72"/>
    </location>
</feature>
<dbReference type="EMBL" id="SCWE01000002">
    <property type="protein sequence ID" value="TDM01854.1"/>
    <property type="molecule type" value="Genomic_DNA"/>
</dbReference>
<keyword evidence="1" id="KW-0812">Transmembrane</keyword>
<name>A0A4V3BDX6_9STAP</name>
<reference evidence="2 3" key="1">
    <citation type="submission" date="2019-01" db="EMBL/GenBank/DDBJ databases">
        <title>Draft genome sequences of the type strains of six Macrococcus species.</title>
        <authorList>
            <person name="Mazhar S."/>
            <person name="Altermann E."/>
            <person name="Hill C."/>
            <person name="Mcauliffe O."/>
        </authorList>
    </citation>
    <scope>NUCLEOTIDE SEQUENCE [LARGE SCALE GENOMIC DNA]</scope>
    <source>
        <strain evidence="2 3">CCM4809</strain>
    </source>
</reference>
<comment type="caution">
    <text evidence="2">The sequence shown here is derived from an EMBL/GenBank/DDBJ whole genome shotgun (WGS) entry which is preliminary data.</text>
</comment>
<dbReference type="RefSeq" id="WP_133429866.1">
    <property type="nucleotide sequence ID" value="NZ_BMCC01000003.1"/>
</dbReference>
<keyword evidence="1" id="KW-1133">Transmembrane helix</keyword>
<feature type="transmembrane region" description="Helical" evidence="1">
    <location>
        <begin position="12"/>
        <end position="30"/>
    </location>
</feature>
<dbReference type="OrthoDB" id="2418630at2"/>
<dbReference type="AlphaFoldDB" id="A0A4V3BDX6"/>
<evidence type="ECO:0000256" key="1">
    <source>
        <dbReference type="SAM" id="Phobius"/>
    </source>
</evidence>
<organism evidence="2 3">
    <name type="scientific">Macrococcus hajekii</name>
    <dbReference type="NCBI Taxonomy" id="198482"/>
    <lineage>
        <taxon>Bacteria</taxon>
        <taxon>Bacillati</taxon>
        <taxon>Bacillota</taxon>
        <taxon>Bacilli</taxon>
        <taxon>Bacillales</taxon>
        <taxon>Staphylococcaceae</taxon>
        <taxon>Macrococcus</taxon>
    </lineage>
</organism>
<feature type="transmembrane region" description="Helical" evidence="1">
    <location>
        <begin position="137"/>
        <end position="156"/>
    </location>
</feature>
<evidence type="ECO:0008006" key="4">
    <source>
        <dbReference type="Google" id="ProtNLM"/>
    </source>
</evidence>
<evidence type="ECO:0000313" key="3">
    <source>
        <dbReference type="Proteomes" id="UP000295328"/>
    </source>
</evidence>
<protein>
    <recommendedName>
        <fullName evidence="4">DUF2178 domain-containing protein</fullName>
    </recommendedName>
</protein>
<proteinExistence type="predicted"/>
<feature type="transmembrane region" description="Helical" evidence="1">
    <location>
        <begin position="112"/>
        <end position="131"/>
    </location>
</feature>
<dbReference type="Proteomes" id="UP000295328">
    <property type="component" value="Unassembled WGS sequence"/>
</dbReference>